<sequence>MSSGFQARKTLDANRGQRWSPTGRHGSKPQSAEIEKLTTLIDSHGKNETEHLATYVF</sequence>
<dbReference type="EMBL" id="MDYN01000101">
    <property type="protein sequence ID" value="OQD77996.1"/>
    <property type="molecule type" value="Genomic_DNA"/>
</dbReference>
<proteinExistence type="predicted"/>
<dbReference type="AlphaFoldDB" id="A0A1V6PN74"/>
<keyword evidence="3" id="KW-1185">Reference proteome</keyword>
<accession>A0A1V6PN74</accession>
<evidence type="ECO:0000256" key="1">
    <source>
        <dbReference type="SAM" id="MobiDB-lite"/>
    </source>
</evidence>
<evidence type="ECO:0000313" key="3">
    <source>
        <dbReference type="Proteomes" id="UP000191672"/>
    </source>
</evidence>
<evidence type="ECO:0000313" key="2">
    <source>
        <dbReference type="EMBL" id="OQD77996.1"/>
    </source>
</evidence>
<comment type="caution">
    <text evidence="2">The sequence shown here is derived from an EMBL/GenBank/DDBJ whole genome shotgun (WGS) entry which is preliminary data.</text>
</comment>
<gene>
    <name evidence="2" type="ORF">PENANT_c101G00772</name>
</gene>
<dbReference type="Proteomes" id="UP000191672">
    <property type="component" value="Unassembled WGS sequence"/>
</dbReference>
<reference evidence="3" key="1">
    <citation type="journal article" date="2017" name="Nat. Microbiol.">
        <title>Global analysis of biosynthetic gene clusters reveals vast potential of secondary metabolite production in Penicillium species.</title>
        <authorList>
            <person name="Nielsen J.C."/>
            <person name="Grijseels S."/>
            <person name="Prigent S."/>
            <person name="Ji B."/>
            <person name="Dainat J."/>
            <person name="Nielsen K.F."/>
            <person name="Frisvad J.C."/>
            <person name="Workman M."/>
            <person name="Nielsen J."/>
        </authorList>
    </citation>
    <scope>NUCLEOTIDE SEQUENCE [LARGE SCALE GENOMIC DNA]</scope>
    <source>
        <strain evidence="3">IBT 31811</strain>
    </source>
</reference>
<feature type="region of interest" description="Disordered" evidence="1">
    <location>
        <begin position="1"/>
        <end position="32"/>
    </location>
</feature>
<protein>
    <submittedName>
        <fullName evidence="2">Uncharacterized protein</fullName>
    </submittedName>
</protein>
<organism evidence="2 3">
    <name type="scientific">Penicillium antarcticum</name>
    <dbReference type="NCBI Taxonomy" id="416450"/>
    <lineage>
        <taxon>Eukaryota</taxon>
        <taxon>Fungi</taxon>
        <taxon>Dikarya</taxon>
        <taxon>Ascomycota</taxon>
        <taxon>Pezizomycotina</taxon>
        <taxon>Eurotiomycetes</taxon>
        <taxon>Eurotiomycetidae</taxon>
        <taxon>Eurotiales</taxon>
        <taxon>Aspergillaceae</taxon>
        <taxon>Penicillium</taxon>
    </lineage>
</organism>
<name>A0A1V6PN74_9EURO</name>